<feature type="domain" description="Class II aldolase/adducin N-terminal" evidence="2">
    <location>
        <begin position="25"/>
        <end position="206"/>
    </location>
</feature>
<dbReference type="STRING" id="1112.A9D12_02135"/>
<evidence type="ECO:0000313" key="4">
    <source>
        <dbReference type="Proteomes" id="UP000078263"/>
    </source>
</evidence>
<dbReference type="RefSeq" id="WP_068349365.1">
    <property type="nucleotide sequence ID" value="NZ_CP016033.1"/>
</dbReference>
<accession>A0A192D2F5</accession>
<dbReference type="PANTHER" id="PTHR10672:SF3">
    <property type="entry name" value="PROTEIN HU-LI TAI SHAO"/>
    <property type="match status" value="1"/>
</dbReference>
<evidence type="ECO:0000313" key="3">
    <source>
        <dbReference type="EMBL" id="ANK11939.1"/>
    </source>
</evidence>
<organism evidence="3 4">
    <name type="scientific">Erythrobacter neustonensis</name>
    <dbReference type="NCBI Taxonomy" id="1112"/>
    <lineage>
        <taxon>Bacteria</taxon>
        <taxon>Pseudomonadati</taxon>
        <taxon>Pseudomonadota</taxon>
        <taxon>Alphaproteobacteria</taxon>
        <taxon>Sphingomonadales</taxon>
        <taxon>Erythrobacteraceae</taxon>
        <taxon>Erythrobacter/Porphyrobacter group</taxon>
        <taxon>Erythrobacter</taxon>
    </lineage>
</organism>
<dbReference type="Proteomes" id="UP000078263">
    <property type="component" value="Chromosome"/>
</dbReference>
<dbReference type="InterPro" id="IPR036409">
    <property type="entry name" value="Aldolase_II/adducin_N_sf"/>
</dbReference>
<dbReference type="GO" id="GO:0051015">
    <property type="term" value="F:actin filament binding"/>
    <property type="evidence" value="ECO:0007669"/>
    <property type="project" value="TreeGrafter"/>
</dbReference>
<dbReference type="KEGG" id="pns:A9D12_02135"/>
<dbReference type="Pfam" id="PF00596">
    <property type="entry name" value="Aldolase_II"/>
    <property type="match status" value="1"/>
</dbReference>
<dbReference type="Gene3D" id="3.40.225.10">
    <property type="entry name" value="Class II aldolase/adducin N-terminal domain"/>
    <property type="match status" value="1"/>
</dbReference>
<dbReference type="AlphaFoldDB" id="A0A192D2F5"/>
<dbReference type="InterPro" id="IPR001303">
    <property type="entry name" value="Aldolase_II/adducin_N"/>
</dbReference>
<comment type="similarity">
    <text evidence="1">Belongs to the aldolase class II family.</text>
</comment>
<reference evidence="3 4" key="1">
    <citation type="submission" date="2016-05" db="EMBL/GenBank/DDBJ databases">
        <title>Compelete Genome Sequence of Bacteriochlorophyll-Synthesizing Bacterium Porphyrobacter neustonensis DSM 9434.</title>
        <authorList>
            <person name="Shi X.-L."/>
            <person name="Wu Y.-H."/>
            <person name="Cheng H."/>
            <person name="Xu L."/>
            <person name="Zhang X.-Q."/>
            <person name="Wang C.-S."/>
            <person name="Xu X.-W."/>
        </authorList>
    </citation>
    <scope>NUCLEOTIDE SEQUENCE [LARGE SCALE GENOMIC DNA]</scope>
    <source>
        <strain evidence="3 4">DSM 9434</strain>
    </source>
</reference>
<sequence>MATQLKPTMTSLEGQVSPEEWQARLDLAACYRIFDHLGWSESIYNHISVKVPGEKDTFLINPFGLLYSEVTASNLVKIDVEGNNVGGSPYMVNKAGFTQHGYFHKHLGGRADAICHVHTTATMAVASHKDGLLPLNFYACNFQGQIGYHDFEGITVRPEEGERLVRNLGNHSILMLRNHGPVVMDRTIQGMFVKMWALQRACEIQVATLSMGDPVMVPQSVVDVHQRDLSVMSGQGGAGMFDFEAWKRRIDKIDDSWRQ</sequence>
<dbReference type="InterPro" id="IPR051017">
    <property type="entry name" value="Aldolase-II_Adducin_sf"/>
</dbReference>
<gene>
    <name evidence="3" type="ORF">A9D12_02135</name>
</gene>
<dbReference type="EMBL" id="CP016033">
    <property type="protein sequence ID" value="ANK11939.1"/>
    <property type="molecule type" value="Genomic_DNA"/>
</dbReference>
<name>A0A192D2F5_9SPHN</name>
<dbReference type="OrthoDB" id="5291399at2"/>
<dbReference type="PANTHER" id="PTHR10672">
    <property type="entry name" value="ADDUCIN"/>
    <property type="match status" value="1"/>
</dbReference>
<proteinExistence type="inferred from homology"/>
<evidence type="ECO:0000259" key="2">
    <source>
        <dbReference type="SMART" id="SM01007"/>
    </source>
</evidence>
<protein>
    <submittedName>
        <fullName evidence="3">Class II aldolase</fullName>
    </submittedName>
</protein>
<dbReference type="GO" id="GO:0005856">
    <property type="term" value="C:cytoskeleton"/>
    <property type="evidence" value="ECO:0007669"/>
    <property type="project" value="TreeGrafter"/>
</dbReference>
<dbReference type="SUPFAM" id="SSF53639">
    <property type="entry name" value="AraD/HMP-PK domain-like"/>
    <property type="match status" value="1"/>
</dbReference>
<dbReference type="NCBIfam" id="NF005451">
    <property type="entry name" value="PRK07044.1"/>
    <property type="match status" value="1"/>
</dbReference>
<keyword evidence="4" id="KW-1185">Reference proteome</keyword>
<dbReference type="SMART" id="SM01007">
    <property type="entry name" value="Aldolase_II"/>
    <property type="match status" value="1"/>
</dbReference>
<evidence type="ECO:0000256" key="1">
    <source>
        <dbReference type="ARBA" id="ARBA00037961"/>
    </source>
</evidence>